<dbReference type="KEGG" id="mya:MORIYA_2264"/>
<evidence type="ECO:0000313" key="2">
    <source>
        <dbReference type="Proteomes" id="UP000250163"/>
    </source>
</evidence>
<evidence type="ECO:0000313" key="1">
    <source>
        <dbReference type="EMBL" id="SQD78742.1"/>
    </source>
</evidence>
<dbReference type="PANTHER" id="PTHR35528:SF3">
    <property type="entry name" value="BLL1675 PROTEIN"/>
    <property type="match status" value="1"/>
</dbReference>
<keyword evidence="2" id="KW-1185">Reference proteome</keyword>
<gene>
    <name evidence="1" type="ORF">MORIYA_2264</name>
</gene>
<dbReference type="AlphaFoldDB" id="A0A330LQM5"/>
<dbReference type="InterPro" id="IPR052183">
    <property type="entry name" value="IS_Transposase"/>
</dbReference>
<organism evidence="1 2">
    <name type="scientific">Moritella yayanosii</name>
    <dbReference type="NCBI Taxonomy" id="69539"/>
    <lineage>
        <taxon>Bacteria</taxon>
        <taxon>Pseudomonadati</taxon>
        <taxon>Pseudomonadota</taxon>
        <taxon>Gammaproteobacteria</taxon>
        <taxon>Alteromonadales</taxon>
        <taxon>Moritellaceae</taxon>
        <taxon>Moritella</taxon>
    </lineage>
</organism>
<accession>A0A330LQM5</accession>
<proteinExistence type="predicted"/>
<dbReference type="EMBL" id="LS483250">
    <property type="protein sequence ID" value="SQD78742.1"/>
    <property type="molecule type" value="Genomic_DNA"/>
</dbReference>
<name>A0A330LQM5_9GAMM</name>
<sequence length="79" mass="9494">MIKGAHFPRDIILNAMRYYIAYKLSYRDIEEILLERRISVDHATINRWVLKYISILESKIINKKKPVSTSWRHCLFSIN</sequence>
<dbReference type="PANTHER" id="PTHR35528">
    <property type="entry name" value="BLL1675 PROTEIN"/>
    <property type="match status" value="1"/>
</dbReference>
<reference evidence="2" key="1">
    <citation type="submission" date="2018-05" db="EMBL/GenBank/DDBJ databases">
        <authorList>
            <person name="Cea G.-C."/>
            <person name="William W."/>
        </authorList>
    </citation>
    <scope>NUCLEOTIDE SEQUENCE [LARGE SCALE GENOMIC DNA]</scope>
    <source>
        <strain evidence="2">DB21MT 5</strain>
    </source>
</reference>
<protein>
    <submittedName>
        <fullName evidence="1">Transposase</fullName>
    </submittedName>
</protein>
<dbReference type="Proteomes" id="UP000250163">
    <property type="component" value="Chromosome MORIYA"/>
</dbReference>